<dbReference type="EMBL" id="PYSW02000003">
    <property type="protein sequence ID" value="KAG2392961.1"/>
    <property type="molecule type" value="Genomic_DNA"/>
</dbReference>
<proteinExistence type="predicted"/>
<dbReference type="RefSeq" id="XP_044554855.1">
    <property type="nucleotide sequence ID" value="XM_044699736.1"/>
</dbReference>
<gene>
    <name evidence="1" type="ORF">C9374_009538</name>
</gene>
<reference evidence="1 2" key="1">
    <citation type="journal article" date="2018" name="BMC Genomics">
        <title>The genome of Naegleria lovaniensis, the basis for a comparative approach to unravel pathogenicity factors of the human pathogenic amoeba N. fowleri.</title>
        <authorList>
            <person name="Liechti N."/>
            <person name="Schurch N."/>
            <person name="Bruggmann R."/>
            <person name="Wittwer M."/>
        </authorList>
    </citation>
    <scope>NUCLEOTIDE SEQUENCE [LARGE SCALE GENOMIC DNA]</scope>
    <source>
        <strain evidence="1 2">ATCC 30569</strain>
    </source>
</reference>
<keyword evidence="2" id="KW-1185">Reference proteome</keyword>
<protein>
    <submittedName>
        <fullName evidence="1">Uncharacterized protein</fullName>
    </submittedName>
</protein>
<sequence length="163" mass="17143">MHHSFSHPNRSLLLGVVLLISTCTLLLLQHTPYSLVHAQVAANVAASAGAAGGGVQAGQMAAGATLDKFTSDTLLYKDKIQALMFVPFSAYSNAYGPYGTSQRVYGGSPYAPMGAYYNTYGYPSAVGAYGGGGGAYGAPYGVQNYYGYSPYYYGGNYYAAKPY</sequence>
<accession>A0AA88KR23</accession>
<evidence type="ECO:0000313" key="1">
    <source>
        <dbReference type="EMBL" id="KAG2392961.1"/>
    </source>
</evidence>
<evidence type="ECO:0000313" key="2">
    <source>
        <dbReference type="Proteomes" id="UP000816034"/>
    </source>
</evidence>
<organism evidence="1 2">
    <name type="scientific">Naegleria lovaniensis</name>
    <name type="common">Amoeba</name>
    <dbReference type="NCBI Taxonomy" id="51637"/>
    <lineage>
        <taxon>Eukaryota</taxon>
        <taxon>Discoba</taxon>
        <taxon>Heterolobosea</taxon>
        <taxon>Tetramitia</taxon>
        <taxon>Eutetramitia</taxon>
        <taxon>Vahlkampfiidae</taxon>
        <taxon>Naegleria</taxon>
    </lineage>
</organism>
<dbReference type="AlphaFoldDB" id="A0AA88KR23"/>
<dbReference type="GeneID" id="68101992"/>
<dbReference type="Proteomes" id="UP000816034">
    <property type="component" value="Unassembled WGS sequence"/>
</dbReference>
<comment type="caution">
    <text evidence="1">The sequence shown here is derived from an EMBL/GenBank/DDBJ whole genome shotgun (WGS) entry which is preliminary data.</text>
</comment>
<name>A0AA88KR23_NAELO</name>